<dbReference type="Proteomes" id="UP000606974">
    <property type="component" value="Unassembled WGS sequence"/>
</dbReference>
<evidence type="ECO:0000313" key="2">
    <source>
        <dbReference type="Proteomes" id="UP000606974"/>
    </source>
</evidence>
<gene>
    <name evidence="1" type="ORF">GJ744_002147</name>
</gene>
<accession>A0A8H7AB60</accession>
<reference evidence="1" key="1">
    <citation type="submission" date="2020-02" db="EMBL/GenBank/DDBJ databases">
        <authorList>
            <person name="Palmer J.M."/>
        </authorList>
    </citation>
    <scope>NUCLEOTIDE SEQUENCE</scope>
    <source>
        <strain evidence="1">EPUS1.4</strain>
        <tissue evidence="1">Thallus</tissue>
    </source>
</reference>
<dbReference type="OrthoDB" id="10487540at2759"/>
<comment type="caution">
    <text evidence="1">The sequence shown here is derived from an EMBL/GenBank/DDBJ whole genome shotgun (WGS) entry which is preliminary data.</text>
</comment>
<protein>
    <submittedName>
        <fullName evidence="1">Uncharacterized protein</fullName>
    </submittedName>
</protein>
<dbReference type="AlphaFoldDB" id="A0A8H7AB60"/>
<keyword evidence="2" id="KW-1185">Reference proteome</keyword>
<organism evidence="1 2">
    <name type="scientific">Endocarpon pusillum</name>
    <dbReference type="NCBI Taxonomy" id="364733"/>
    <lineage>
        <taxon>Eukaryota</taxon>
        <taxon>Fungi</taxon>
        <taxon>Dikarya</taxon>
        <taxon>Ascomycota</taxon>
        <taxon>Pezizomycotina</taxon>
        <taxon>Eurotiomycetes</taxon>
        <taxon>Chaetothyriomycetidae</taxon>
        <taxon>Verrucariales</taxon>
        <taxon>Verrucariaceae</taxon>
        <taxon>Endocarpon</taxon>
    </lineage>
</organism>
<proteinExistence type="predicted"/>
<dbReference type="EMBL" id="JAACFV010000135">
    <property type="protein sequence ID" value="KAF7504527.1"/>
    <property type="molecule type" value="Genomic_DNA"/>
</dbReference>
<sequence length="101" mass="11019">MAPPQPSSIPNYPPPPFFNRNRRLFLATLTLTPIGAYVYLRSQHNDTKSDILRAEEEGRRAWLQRTRGGESNAGGGVGVRKKIGVDGRNFGVRVGRSGGGV</sequence>
<name>A0A8H7AB60_9EURO</name>
<evidence type="ECO:0000313" key="1">
    <source>
        <dbReference type="EMBL" id="KAF7504527.1"/>
    </source>
</evidence>